<name>A0AAC9KBI9_9PROT</name>
<evidence type="ECO:0000256" key="1">
    <source>
        <dbReference type="SAM" id="SignalP"/>
    </source>
</evidence>
<organism evidence="2 3">
    <name type="scientific">Granulibacter bethesdensis</name>
    <dbReference type="NCBI Taxonomy" id="364410"/>
    <lineage>
        <taxon>Bacteria</taxon>
        <taxon>Pseudomonadati</taxon>
        <taxon>Pseudomonadota</taxon>
        <taxon>Alphaproteobacteria</taxon>
        <taxon>Acetobacterales</taxon>
        <taxon>Acetobacteraceae</taxon>
        <taxon>Granulibacter</taxon>
    </lineage>
</organism>
<keyword evidence="1" id="KW-0732">Signal</keyword>
<protein>
    <submittedName>
        <fullName evidence="2">Secreted protein</fullName>
    </submittedName>
</protein>
<dbReference type="Proteomes" id="UP000182373">
    <property type="component" value="Chromosome"/>
</dbReference>
<dbReference type="PROSITE" id="PS51318">
    <property type="entry name" value="TAT"/>
    <property type="match status" value="1"/>
</dbReference>
<sequence length="100" mass="10831">MHHRNSRRKAVKHLLLTGVLIASLAPSAQAGTPLELCVHTGFSAAWPYRSPCIRSDGAANPQQATPEAIALVNHACMRPVLDAQPLSTMSLDKPKRLLRT</sequence>
<gene>
    <name evidence="2" type="ORF">GbCGDNIH9_2073</name>
</gene>
<feature type="signal peptide" evidence="1">
    <location>
        <begin position="1"/>
        <end position="30"/>
    </location>
</feature>
<dbReference type="InterPro" id="IPR006311">
    <property type="entry name" value="TAT_signal"/>
</dbReference>
<dbReference type="AlphaFoldDB" id="A0AAC9KBI9"/>
<evidence type="ECO:0000313" key="2">
    <source>
        <dbReference type="EMBL" id="APH55392.1"/>
    </source>
</evidence>
<dbReference type="EMBL" id="CP018191">
    <property type="protein sequence ID" value="APH55392.1"/>
    <property type="molecule type" value="Genomic_DNA"/>
</dbReference>
<feature type="chain" id="PRO_5042007277" evidence="1">
    <location>
        <begin position="31"/>
        <end position="100"/>
    </location>
</feature>
<reference evidence="3" key="1">
    <citation type="submission" date="2016-11" db="EMBL/GenBank/DDBJ databases">
        <title>Comparative genomic and phenotypic analysis of Granulibacter bethesdensis clinical isolates from patients with chronic granulomatous disease.</title>
        <authorList>
            <person name="Zarember K.A."/>
            <person name="Porcella S.F."/>
            <person name="Chu J."/>
            <person name="Ding L."/>
            <person name="Dahlstrom E."/>
            <person name="Barbian K."/>
            <person name="Martens C."/>
            <person name="Sykora L."/>
            <person name="Kramer S."/>
            <person name="Pettinato A.M."/>
            <person name="Hong H."/>
            <person name="Wald G."/>
            <person name="Berg L.J."/>
            <person name="Rogge L.S."/>
            <person name="Greenberg D.E."/>
            <person name="Falcone E.L."/>
            <person name="Neves J.F."/>
            <person name="Simoes M.J."/>
            <person name="Casal M."/>
            <person name="Rodriguez-Lopez F.C."/>
            <person name="Zelazny A."/>
            <person name="Gallin J.I."/>
            <person name="Holland S.M."/>
        </authorList>
    </citation>
    <scope>NUCLEOTIDE SEQUENCE [LARGE SCALE GENOMIC DNA]</scope>
    <source>
        <strain evidence="3">NIH9.1</strain>
    </source>
</reference>
<proteinExistence type="predicted"/>
<evidence type="ECO:0000313" key="3">
    <source>
        <dbReference type="Proteomes" id="UP000182373"/>
    </source>
</evidence>
<accession>A0AAC9KBI9</accession>